<protein>
    <submittedName>
        <fullName evidence="5">ABC transporter substrate-binding protein</fullName>
    </submittedName>
</protein>
<gene>
    <name evidence="5" type="ORF">CXF48_02445</name>
</gene>
<evidence type="ECO:0000256" key="2">
    <source>
        <dbReference type="ARBA" id="ARBA00022448"/>
    </source>
</evidence>
<evidence type="ECO:0000313" key="5">
    <source>
        <dbReference type="EMBL" id="RRO87413.1"/>
    </source>
</evidence>
<dbReference type="EMBL" id="PQNK01000003">
    <property type="protein sequence ID" value="RRO87413.1"/>
    <property type="molecule type" value="Genomic_DNA"/>
</dbReference>
<dbReference type="PANTHER" id="PTHR42953">
    <property type="entry name" value="HIGH-AFFINITY ZINC UPTAKE SYSTEM PROTEIN ZNUA-RELATED"/>
    <property type="match status" value="1"/>
</dbReference>
<dbReference type="GO" id="GO:0030001">
    <property type="term" value="P:metal ion transport"/>
    <property type="evidence" value="ECO:0007669"/>
    <property type="project" value="InterPro"/>
</dbReference>
<dbReference type="GeneID" id="60809389"/>
<evidence type="ECO:0000256" key="3">
    <source>
        <dbReference type="ARBA" id="ARBA00022723"/>
    </source>
</evidence>
<keyword evidence="3" id="KW-0479">Metal-binding</keyword>
<dbReference type="Gene3D" id="3.40.50.1980">
    <property type="entry name" value="Nitrogenase molybdenum iron protein domain"/>
    <property type="match status" value="2"/>
</dbReference>
<dbReference type="InterPro" id="IPR006127">
    <property type="entry name" value="ZnuA-like"/>
</dbReference>
<dbReference type="RefSeq" id="WP_083826037.1">
    <property type="nucleotide sequence ID" value="NZ_CP066067.1"/>
</dbReference>
<dbReference type="AlphaFoldDB" id="A0A3R8QHR5"/>
<proteinExistence type="predicted"/>
<dbReference type="OrthoDB" id="5296019at2"/>
<dbReference type="InterPro" id="IPR050492">
    <property type="entry name" value="Bact_metal-bind_prot9"/>
</dbReference>
<dbReference type="Pfam" id="PF01297">
    <property type="entry name" value="ZnuA"/>
    <property type="match status" value="1"/>
</dbReference>
<dbReference type="GO" id="GO:0046872">
    <property type="term" value="F:metal ion binding"/>
    <property type="evidence" value="ECO:0007669"/>
    <property type="project" value="UniProtKB-KW"/>
</dbReference>
<keyword evidence="2" id="KW-0813">Transport</keyword>
<sequence>MTTARLARATTAVLGTLALLTACSQGGTDDTKTVTVVASTSLWGDLAQAVVAGHDGVTVSSVISGTQDDPHEYEPSARDLASVRDADIAVANGAGYDTWFSEAAGDDTELVSALPADDDGTNPHVWFDLDTTSHLADHLAVALHARDDAIPDRATEVTRRIDELKTRAAQLPAGAALLTEPVAADLIEGTPLRNVTPEGYAHATLAEAEPSAADIDAARRLIEDGTVTVLVTNRQSESPAAAQLTKAAEARGVRIVNVNETPDEGQDYFGYVGAVLDGLAGR</sequence>
<name>A0A3R8QHR5_9CORY</name>
<evidence type="ECO:0000256" key="1">
    <source>
        <dbReference type="ARBA" id="ARBA00004196"/>
    </source>
</evidence>
<dbReference type="PANTHER" id="PTHR42953:SF1">
    <property type="entry name" value="METAL-BINDING PROTEIN HI_0362-RELATED"/>
    <property type="match status" value="1"/>
</dbReference>
<dbReference type="Proteomes" id="UP000276526">
    <property type="component" value="Unassembled WGS sequence"/>
</dbReference>
<reference evidence="5 6" key="1">
    <citation type="submission" date="2018-01" db="EMBL/GenBank/DDBJ databases">
        <title>Twenty Corynebacterium bovis Genomes.</title>
        <authorList>
            <person name="Gulvik C.A."/>
        </authorList>
    </citation>
    <scope>NUCLEOTIDE SEQUENCE [LARGE SCALE GENOMIC DNA]</scope>
    <source>
        <strain evidence="5 6">F6900</strain>
    </source>
</reference>
<dbReference type="PROSITE" id="PS51257">
    <property type="entry name" value="PROKAR_LIPOPROTEIN"/>
    <property type="match status" value="1"/>
</dbReference>
<dbReference type="GO" id="GO:0030313">
    <property type="term" value="C:cell envelope"/>
    <property type="evidence" value="ECO:0007669"/>
    <property type="project" value="UniProtKB-SubCell"/>
</dbReference>
<comment type="caution">
    <text evidence="5">The sequence shown here is derived from an EMBL/GenBank/DDBJ whole genome shotgun (WGS) entry which is preliminary data.</text>
</comment>
<organism evidence="5 6">
    <name type="scientific">Corynebacterium bovis</name>
    <dbReference type="NCBI Taxonomy" id="36808"/>
    <lineage>
        <taxon>Bacteria</taxon>
        <taxon>Bacillati</taxon>
        <taxon>Actinomycetota</taxon>
        <taxon>Actinomycetes</taxon>
        <taxon>Mycobacteriales</taxon>
        <taxon>Corynebacteriaceae</taxon>
        <taxon>Corynebacterium</taxon>
    </lineage>
</organism>
<evidence type="ECO:0000256" key="4">
    <source>
        <dbReference type="ARBA" id="ARBA00022729"/>
    </source>
</evidence>
<comment type="subcellular location">
    <subcellularLocation>
        <location evidence="1">Cell envelope</location>
    </subcellularLocation>
</comment>
<evidence type="ECO:0000313" key="6">
    <source>
        <dbReference type="Proteomes" id="UP000276526"/>
    </source>
</evidence>
<dbReference type="SUPFAM" id="SSF53807">
    <property type="entry name" value="Helical backbone' metal receptor"/>
    <property type="match status" value="1"/>
</dbReference>
<keyword evidence="4" id="KW-0732">Signal</keyword>
<accession>A0A3R8QHR5</accession>